<feature type="region of interest" description="Disordered" evidence="1">
    <location>
        <begin position="22"/>
        <end position="93"/>
    </location>
</feature>
<evidence type="ECO:0000256" key="1">
    <source>
        <dbReference type="SAM" id="MobiDB-lite"/>
    </source>
</evidence>
<feature type="compositionally biased region" description="Low complexity" evidence="1">
    <location>
        <begin position="69"/>
        <end position="93"/>
    </location>
</feature>
<protein>
    <submittedName>
        <fullName evidence="2">Uncharacterized protein</fullName>
    </submittedName>
</protein>
<evidence type="ECO:0000313" key="3">
    <source>
        <dbReference type="Proteomes" id="UP001301350"/>
    </source>
</evidence>
<gene>
    <name evidence="2" type="ORF">CDCA_CDCA15G3975</name>
</gene>
<dbReference type="EMBL" id="JANCYW010000015">
    <property type="protein sequence ID" value="KAK4537950.1"/>
    <property type="molecule type" value="Genomic_DNA"/>
</dbReference>
<dbReference type="AlphaFoldDB" id="A0AAV9J041"/>
<keyword evidence="3" id="KW-1185">Reference proteome</keyword>
<dbReference type="Proteomes" id="UP001301350">
    <property type="component" value="Unassembled WGS sequence"/>
</dbReference>
<name>A0AAV9J041_CYACA</name>
<evidence type="ECO:0000313" key="2">
    <source>
        <dbReference type="EMBL" id="KAK4537950.1"/>
    </source>
</evidence>
<comment type="caution">
    <text evidence="2">The sequence shown here is derived from an EMBL/GenBank/DDBJ whole genome shotgun (WGS) entry which is preliminary data.</text>
</comment>
<reference evidence="2 3" key="1">
    <citation type="submission" date="2022-07" db="EMBL/GenBank/DDBJ databases">
        <title>Genome-wide signatures of adaptation to extreme environments.</title>
        <authorList>
            <person name="Cho C.H."/>
            <person name="Yoon H.S."/>
        </authorList>
    </citation>
    <scope>NUCLEOTIDE SEQUENCE [LARGE SCALE GENOMIC DNA]</scope>
    <source>
        <strain evidence="2 3">DBV 063 E5</strain>
    </source>
</reference>
<proteinExistence type="predicted"/>
<sequence>MLSVRIQLWRSTVVRWWEQYLSGGDEGGRGESGDNESAGAVAARKKELVGAPSGQSSGKSRGTVDVESGTAGTAGAMTTGRTPAAPSSSSSAAVKADAEPVTSALRAVARQAIRRALAGDRRGGSSAAEPLWRDILFLCVLCPVLVVLWWRGLLWLTAPQQLAGCGVCTAGMFALQWWQLCESPGRARPSGADAKSNVLE</sequence>
<organism evidence="2 3">
    <name type="scientific">Cyanidium caldarium</name>
    <name type="common">Red alga</name>
    <dbReference type="NCBI Taxonomy" id="2771"/>
    <lineage>
        <taxon>Eukaryota</taxon>
        <taxon>Rhodophyta</taxon>
        <taxon>Bangiophyceae</taxon>
        <taxon>Cyanidiales</taxon>
        <taxon>Cyanidiaceae</taxon>
        <taxon>Cyanidium</taxon>
    </lineage>
</organism>
<accession>A0AAV9J041</accession>